<name>A0A1M6HCZ1_9BACT</name>
<dbReference type="AlphaFoldDB" id="A0A1M6HCZ1"/>
<proteinExistence type="predicted"/>
<keyword evidence="2" id="KW-0732">Signal</keyword>
<evidence type="ECO:0000313" key="3">
    <source>
        <dbReference type="EMBL" id="SHJ20013.1"/>
    </source>
</evidence>
<feature type="signal peptide" evidence="2">
    <location>
        <begin position="1"/>
        <end position="19"/>
    </location>
</feature>
<evidence type="ECO:0000313" key="4">
    <source>
        <dbReference type="Proteomes" id="UP000184510"/>
    </source>
</evidence>
<evidence type="ECO:0000256" key="2">
    <source>
        <dbReference type="SAM" id="SignalP"/>
    </source>
</evidence>
<accession>A0A1M6HCZ1</accession>
<keyword evidence="4" id="KW-1185">Reference proteome</keyword>
<reference evidence="3 4" key="1">
    <citation type="submission" date="2016-11" db="EMBL/GenBank/DDBJ databases">
        <authorList>
            <person name="Jaros S."/>
            <person name="Januszkiewicz K."/>
            <person name="Wedrychowicz H."/>
        </authorList>
    </citation>
    <scope>NUCLEOTIDE SEQUENCE [LARGE SCALE GENOMIC DNA]</scope>
    <source>
        <strain evidence="3 4">DSM 18772</strain>
    </source>
</reference>
<dbReference type="Proteomes" id="UP000184510">
    <property type="component" value="Unassembled WGS sequence"/>
</dbReference>
<protein>
    <submittedName>
        <fullName evidence="3">Uncharacterized protein</fullName>
    </submittedName>
</protein>
<dbReference type="STRING" id="1123071.SAMN02745181_1439"/>
<dbReference type="EMBL" id="FQYR01000003">
    <property type="protein sequence ID" value="SHJ20013.1"/>
    <property type="molecule type" value="Genomic_DNA"/>
</dbReference>
<feature type="chain" id="PRO_5013178125" evidence="2">
    <location>
        <begin position="20"/>
        <end position="505"/>
    </location>
</feature>
<gene>
    <name evidence="3" type="ORF">SAMN02745181_1439</name>
</gene>
<dbReference type="InParanoid" id="A0A1M6HCZ1"/>
<evidence type="ECO:0000256" key="1">
    <source>
        <dbReference type="SAM" id="MobiDB-lite"/>
    </source>
</evidence>
<dbReference type="RefSeq" id="WP_143158802.1">
    <property type="nucleotide sequence ID" value="NZ_FQYR01000003.1"/>
</dbReference>
<sequence length="505" mass="54697">MKMKSLALLPLLATSPCVAQEDSPNFHKNLSPVIEKLDTDGEHLAVTYIKDDYKKLAETIDMFSKISQEQGSPFPIQDAEKLCKFIGIDQYVATGSSSKWVGEYALNRKFLATNGKPSGFSTIIGEAKPWSAPSFAPASADLVIETQINLTQLPLAQKQLALALGQEMAEQVTAKMQMPVSPKGLTVQQLSEKLNFRLSLAASLDNSKTWNPSKDVSLPTIDLVGRIDGATWLWDHYGMMVENDSKITEKDGITFYSAPKALPTPMGEVTPVIAVDKAKDQIWFALNMKYLAEAMGDGPKLSSTPHFQAALKSLPSSGNMLAYGSPDAIKSIVNLAEQAKASASSAEEKDMVATLVDAITEKLTASKNGYIFTLQSSDQGILFASKSPMLDKGGPSLPIMLAGVSTLFVGAKYYKDAADESACKVNTNAIHKATWVVQNIEGYEAGDKLTWEMISGDNSKPIPERPTCPAGGTYTLSPTFPKEGEPACRCSHPEHNLSKEETRSW</sequence>
<feature type="region of interest" description="Disordered" evidence="1">
    <location>
        <begin position="482"/>
        <end position="505"/>
    </location>
</feature>
<dbReference type="OrthoDB" id="9874651at2"/>
<organism evidence="3 4">
    <name type="scientific">Rubritalea squalenifaciens DSM 18772</name>
    <dbReference type="NCBI Taxonomy" id="1123071"/>
    <lineage>
        <taxon>Bacteria</taxon>
        <taxon>Pseudomonadati</taxon>
        <taxon>Verrucomicrobiota</taxon>
        <taxon>Verrucomicrobiia</taxon>
        <taxon>Verrucomicrobiales</taxon>
        <taxon>Rubritaleaceae</taxon>
        <taxon>Rubritalea</taxon>
    </lineage>
</organism>